<name>A0AA88LEZ4_CHASR</name>
<dbReference type="AlphaFoldDB" id="A0AA88LEZ4"/>
<organism evidence="2 3">
    <name type="scientific">Channa striata</name>
    <name type="common">Snakehead murrel</name>
    <name type="synonym">Ophicephalus striatus</name>
    <dbReference type="NCBI Taxonomy" id="64152"/>
    <lineage>
        <taxon>Eukaryota</taxon>
        <taxon>Metazoa</taxon>
        <taxon>Chordata</taxon>
        <taxon>Craniata</taxon>
        <taxon>Vertebrata</taxon>
        <taxon>Euteleostomi</taxon>
        <taxon>Actinopterygii</taxon>
        <taxon>Neopterygii</taxon>
        <taxon>Teleostei</taxon>
        <taxon>Neoteleostei</taxon>
        <taxon>Acanthomorphata</taxon>
        <taxon>Anabantaria</taxon>
        <taxon>Anabantiformes</taxon>
        <taxon>Channoidei</taxon>
        <taxon>Channidae</taxon>
        <taxon>Channa</taxon>
    </lineage>
</organism>
<dbReference type="EMBL" id="JAUPFM010000032">
    <property type="protein sequence ID" value="KAK2814620.1"/>
    <property type="molecule type" value="Genomic_DNA"/>
</dbReference>
<evidence type="ECO:0000313" key="3">
    <source>
        <dbReference type="Proteomes" id="UP001187415"/>
    </source>
</evidence>
<feature type="compositionally biased region" description="Basic and acidic residues" evidence="1">
    <location>
        <begin position="71"/>
        <end position="96"/>
    </location>
</feature>
<sequence>MITQRRDSGENRSAKFAGEKHREHAERTGRSVAGMTARGSAGGSAERLQEKADVGGEQSRTKQTTGGVLVSHDRQGEEARTREETSGRQDTRKDISPMDECSCQSEEIGTEVEYEEPIARSDVSDVRLREEPELDRGSEVESECELDQEVVMETQASEVDVSQKGKESNMDDIGSSLDLVVAEWSEEVVGRPEGGGLGPPQAPPPKILTREVPLSALKETTPETASLAPQDEGGETDIDIELLQCHLGNSHNKYLPPSVLNVNYKLRHRRVLTSISLHRIYLLETSSSIYCKKM</sequence>
<feature type="compositionally biased region" description="Acidic residues" evidence="1">
    <location>
        <begin position="140"/>
        <end position="149"/>
    </location>
</feature>
<evidence type="ECO:0000256" key="1">
    <source>
        <dbReference type="SAM" id="MobiDB-lite"/>
    </source>
</evidence>
<feature type="compositionally biased region" description="Basic and acidic residues" evidence="1">
    <location>
        <begin position="117"/>
        <end position="139"/>
    </location>
</feature>
<reference evidence="2" key="1">
    <citation type="submission" date="2023-07" db="EMBL/GenBank/DDBJ databases">
        <title>Chromosome-level Genome Assembly of Striped Snakehead (Channa striata).</title>
        <authorList>
            <person name="Liu H."/>
        </authorList>
    </citation>
    <scope>NUCLEOTIDE SEQUENCE</scope>
    <source>
        <strain evidence="2">Gz</strain>
        <tissue evidence="2">Muscle</tissue>
    </source>
</reference>
<evidence type="ECO:0000313" key="2">
    <source>
        <dbReference type="EMBL" id="KAK2814620.1"/>
    </source>
</evidence>
<feature type="compositionally biased region" description="Basic and acidic residues" evidence="1">
    <location>
        <begin position="1"/>
        <end position="29"/>
    </location>
</feature>
<accession>A0AA88LEZ4</accession>
<feature type="region of interest" description="Disordered" evidence="1">
    <location>
        <begin position="1"/>
        <end position="149"/>
    </location>
</feature>
<dbReference type="Proteomes" id="UP001187415">
    <property type="component" value="Unassembled WGS sequence"/>
</dbReference>
<protein>
    <submittedName>
        <fullName evidence="2">Uncharacterized protein</fullName>
    </submittedName>
</protein>
<keyword evidence="3" id="KW-1185">Reference proteome</keyword>
<gene>
    <name evidence="2" type="ORF">Q5P01_000026</name>
</gene>
<proteinExistence type="predicted"/>
<comment type="caution">
    <text evidence="2">The sequence shown here is derived from an EMBL/GenBank/DDBJ whole genome shotgun (WGS) entry which is preliminary data.</text>
</comment>